<organism evidence="2 3">
    <name type="scientific">Enterococcus casseliflavus</name>
    <name type="common">Enterococcus flavescens</name>
    <dbReference type="NCBI Taxonomy" id="37734"/>
    <lineage>
        <taxon>Bacteria</taxon>
        <taxon>Bacillati</taxon>
        <taxon>Bacillota</taxon>
        <taxon>Bacilli</taxon>
        <taxon>Lactobacillales</taxon>
        <taxon>Enterococcaceae</taxon>
        <taxon>Enterococcus</taxon>
    </lineage>
</organism>
<dbReference type="EMBL" id="QRMZ01000008">
    <property type="protein sequence ID" value="RHK06729.1"/>
    <property type="molecule type" value="Genomic_DNA"/>
</dbReference>
<dbReference type="Proteomes" id="UP000286288">
    <property type="component" value="Unassembled WGS sequence"/>
</dbReference>
<evidence type="ECO:0000256" key="1">
    <source>
        <dbReference type="SAM" id="MobiDB-lite"/>
    </source>
</evidence>
<dbReference type="NCBIfam" id="NF047353">
    <property type="entry name" value="tube_lmo2291"/>
    <property type="match status" value="1"/>
</dbReference>
<feature type="region of interest" description="Disordered" evidence="1">
    <location>
        <begin position="147"/>
        <end position="182"/>
    </location>
</feature>
<name>A0A415ETV7_ENTCA</name>
<evidence type="ECO:0000313" key="2">
    <source>
        <dbReference type="EMBL" id="RHK06729.1"/>
    </source>
</evidence>
<evidence type="ECO:0000313" key="3">
    <source>
        <dbReference type="Proteomes" id="UP000286288"/>
    </source>
</evidence>
<dbReference type="RefSeq" id="WP_151195626.1">
    <property type="nucleotide sequence ID" value="NZ_JALKPN010000015.1"/>
</dbReference>
<dbReference type="AlphaFoldDB" id="A0A415ETV7"/>
<evidence type="ECO:0008006" key="4">
    <source>
        <dbReference type="Google" id="ProtNLM"/>
    </source>
</evidence>
<accession>A0A415ETV7</accession>
<comment type="caution">
    <text evidence="2">The sequence shown here is derived from an EMBL/GenBank/DDBJ whole genome shotgun (WGS) entry which is preliminary data.</text>
</comment>
<protein>
    <recommendedName>
        <fullName evidence="4">Phage tail protein</fullName>
    </recommendedName>
</protein>
<feature type="compositionally biased region" description="Low complexity" evidence="1">
    <location>
        <begin position="147"/>
        <end position="157"/>
    </location>
</feature>
<reference evidence="2 3" key="1">
    <citation type="submission" date="2018-08" db="EMBL/GenBank/DDBJ databases">
        <title>A genome reference for cultivated species of the human gut microbiota.</title>
        <authorList>
            <person name="Zou Y."/>
            <person name="Xue W."/>
            <person name="Luo G."/>
        </authorList>
    </citation>
    <scope>NUCLEOTIDE SEQUENCE [LARGE SCALE GENOMIC DNA]</scope>
    <source>
        <strain evidence="2 3">AF48-16</strain>
    </source>
</reference>
<proteinExistence type="predicted"/>
<sequence>MFPQKNVKRKHYIAPYVDGGAMPAESAWLPLGDGITDISDSTDEQTDDKAYYSGDGTVTTRITGIAGSYDFSGDYLAEDPAQALIEDMKYKLGAGRKVWHRVIRSDGKKQWVGHATVSGIVAGSGAAETDEEFACSIKFDQIPIESAPGGASAQSAALNSAIVDETPPTSSAGKNSKKEDTK</sequence>
<gene>
    <name evidence="2" type="ORF">DW084_07675</name>
</gene>